<reference evidence="10" key="1">
    <citation type="submission" date="2021-12" db="EMBL/GenBank/DDBJ databases">
        <title>Convergent genome expansion in fungi linked to evolution of root-endophyte symbiosis.</title>
        <authorList>
            <consortium name="DOE Joint Genome Institute"/>
            <person name="Ke Y.-H."/>
            <person name="Bonito G."/>
            <person name="Liao H.-L."/>
            <person name="Looney B."/>
            <person name="Rojas-Flechas A."/>
            <person name="Nash J."/>
            <person name="Hameed K."/>
            <person name="Schadt C."/>
            <person name="Martin F."/>
            <person name="Crous P.W."/>
            <person name="Miettinen O."/>
            <person name="Magnuson J.K."/>
            <person name="Labbe J."/>
            <person name="Jacobson D."/>
            <person name="Doktycz M.J."/>
            <person name="Veneault-Fourrey C."/>
            <person name="Kuo A."/>
            <person name="Mondo S."/>
            <person name="Calhoun S."/>
            <person name="Riley R."/>
            <person name="Ohm R."/>
            <person name="LaButti K."/>
            <person name="Andreopoulos B."/>
            <person name="Pangilinan J."/>
            <person name="Nolan M."/>
            <person name="Tritt A."/>
            <person name="Clum A."/>
            <person name="Lipzen A."/>
            <person name="Daum C."/>
            <person name="Barry K."/>
            <person name="Grigoriev I.V."/>
            <person name="Vilgalys R."/>
        </authorList>
    </citation>
    <scope>NUCLEOTIDE SEQUENCE</scope>
    <source>
        <strain evidence="10">PMI_201</strain>
    </source>
</reference>
<dbReference type="InterPro" id="IPR005828">
    <property type="entry name" value="MFS_sugar_transport-like"/>
</dbReference>
<dbReference type="Gene3D" id="1.20.1250.20">
    <property type="entry name" value="MFS general substrate transporter like domains"/>
    <property type="match status" value="1"/>
</dbReference>
<dbReference type="InterPro" id="IPR003663">
    <property type="entry name" value="Sugar/inositol_transpt"/>
</dbReference>
<feature type="transmembrane region" description="Helical" evidence="8">
    <location>
        <begin position="376"/>
        <end position="396"/>
    </location>
</feature>
<feature type="transmembrane region" description="Helical" evidence="8">
    <location>
        <begin position="216"/>
        <end position="239"/>
    </location>
</feature>
<dbReference type="PROSITE" id="PS50850">
    <property type="entry name" value="MFS"/>
    <property type="match status" value="1"/>
</dbReference>
<comment type="subcellular location">
    <subcellularLocation>
        <location evidence="1">Membrane</location>
        <topology evidence="1">Multi-pass membrane protein</topology>
    </subcellularLocation>
</comment>
<feature type="transmembrane region" description="Helical" evidence="8">
    <location>
        <begin position="126"/>
        <end position="144"/>
    </location>
</feature>
<sequence length="537" mass="60227">MQAGEKPTPGTHNVEKLRTAGSEPVNNVQQVLLNIQNVLPDDDFPWYKQRHLLLLNIFMIIPYLSSTTNGYDGSMLNGLQSMNQWQQFFNFPTSTRLGSLSNGVIFGQIVAFPIAPWLCDNTGRRFPIFLGSFLLVIGAVLQSASQNYTMFLISRMVIGFGGLIAVEASPMLVSELAYPTHRSVLVGYYNNLWYLGALSAAWITYGTYFMGPNSSWAWRIPSLLQGFFPLLQVLFVYLLPESPRYLVQKDRYDDARRVLVKYHAGGDENSSLVDYEMREIILHVAAARASSSTRYREFIKTSGNRHRLFIVILVPCMMQLSGNGLVAYYLHLVLSSIGLTSSPQQLRINGGLMVFNLGVSILMASLMELAGRRRLFLFSTVGMLISFVIWTILSAINQEQNFQHGSLGIGVVIMIFVYQFFYNAGLNGPPWVYVTEVLPTHLRAKGTNIMQIAGTCALIFNGYVNPIAMEAITWRYYILYCCVIAVEIVIVYLVFPETKGRSLEEVAVLFDGEAAFGGNDLKKEIEKIEASGKEQYI</sequence>
<evidence type="ECO:0000256" key="5">
    <source>
        <dbReference type="ARBA" id="ARBA00022989"/>
    </source>
</evidence>
<dbReference type="AlphaFoldDB" id="A0AAD4KHA9"/>
<keyword evidence="3 7" id="KW-0813">Transport</keyword>
<keyword evidence="11" id="KW-1185">Reference proteome</keyword>
<evidence type="ECO:0000256" key="6">
    <source>
        <dbReference type="ARBA" id="ARBA00023136"/>
    </source>
</evidence>
<feature type="transmembrane region" description="Helical" evidence="8">
    <location>
        <begin position="100"/>
        <end position="119"/>
    </location>
</feature>
<comment type="similarity">
    <text evidence="2 7">Belongs to the major facilitator superfamily. Sugar transporter (TC 2.A.1.1) family.</text>
</comment>
<feature type="domain" description="Major facilitator superfamily (MFS) profile" evidence="9">
    <location>
        <begin position="58"/>
        <end position="499"/>
    </location>
</feature>
<feature type="transmembrane region" description="Helical" evidence="8">
    <location>
        <begin position="308"/>
        <end position="330"/>
    </location>
</feature>
<evidence type="ECO:0000256" key="2">
    <source>
        <dbReference type="ARBA" id="ARBA00010992"/>
    </source>
</evidence>
<dbReference type="Proteomes" id="UP001201262">
    <property type="component" value="Unassembled WGS sequence"/>
</dbReference>
<feature type="transmembrane region" description="Helical" evidence="8">
    <location>
        <begin position="52"/>
        <end position="71"/>
    </location>
</feature>
<feature type="transmembrane region" description="Helical" evidence="8">
    <location>
        <begin position="449"/>
        <end position="468"/>
    </location>
</feature>
<evidence type="ECO:0000313" key="10">
    <source>
        <dbReference type="EMBL" id="KAH8690337.1"/>
    </source>
</evidence>
<feature type="transmembrane region" description="Helical" evidence="8">
    <location>
        <begin position="192"/>
        <end position="210"/>
    </location>
</feature>
<dbReference type="SUPFAM" id="SSF103473">
    <property type="entry name" value="MFS general substrate transporter"/>
    <property type="match status" value="1"/>
</dbReference>
<proteinExistence type="inferred from homology"/>
<dbReference type="RefSeq" id="XP_046066620.1">
    <property type="nucleotide sequence ID" value="XM_046212274.1"/>
</dbReference>
<feature type="transmembrane region" description="Helical" evidence="8">
    <location>
        <begin position="350"/>
        <end position="369"/>
    </location>
</feature>
<dbReference type="PRINTS" id="PR00171">
    <property type="entry name" value="SUGRTRNSPORT"/>
</dbReference>
<dbReference type="GeneID" id="70242561"/>
<name>A0AAD4KHA9_9EURO</name>
<comment type="caution">
    <text evidence="10">The sequence shown here is derived from an EMBL/GenBank/DDBJ whole genome shotgun (WGS) entry which is preliminary data.</text>
</comment>
<dbReference type="PANTHER" id="PTHR48022">
    <property type="entry name" value="PLASTIDIC GLUCOSE TRANSPORTER 4"/>
    <property type="match status" value="1"/>
</dbReference>
<feature type="transmembrane region" description="Helical" evidence="8">
    <location>
        <begin position="474"/>
        <end position="495"/>
    </location>
</feature>
<gene>
    <name evidence="10" type="ORF">BGW36DRAFT_307832</name>
</gene>
<dbReference type="InterPro" id="IPR020846">
    <property type="entry name" value="MFS_dom"/>
</dbReference>
<dbReference type="PANTHER" id="PTHR48022:SF24">
    <property type="entry name" value="HEXOSE TRANSPORTER PROTEIN (AFU_ORTHOLOGUE AFUA_8G04480)"/>
    <property type="match status" value="1"/>
</dbReference>
<evidence type="ECO:0000256" key="7">
    <source>
        <dbReference type="RuleBase" id="RU003346"/>
    </source>
</evidence>
<dbReference type="Pfam" id="PF00083">
    <property type="entry name" value="Sugar_tr"/>
    <property type="match status" value="1"/>
</dbReference>
<feature type="transmembrane region" description="Helical" evidence="8">
    <location>
        <begin position="150"/>
        <end position="172"/>
    </location>
</feature>
<organism evidence="10 11">
    <name type="scientific">Talaromyces proteolyticus</name>
    <dbReference type="NCBI Taxonomy" id="1131652"/>
    <lineage>
        <taxon>Eukaryota</taxon>
        <taxon>Fungi</taxon>
        <taxon>Dikarya</taxon>
        <taxon>Ascomycota</taxon>
        <taxon>Pezizomycotina</taxon>
        <taxon>Eurotiomycetes</taxon>
        <taxon>Eurotiomycetidae</taxon>
        <taxon>Eurotiales</taxon>
        <taxon>Trichocomaceae</taxon>
        <taxon>Talaromyces</taxon>
        <taxon>Talaromyces sect. Bacilispori</taxon>
    </lineage>
</organism>
<dbReference type="FunFam" id="1.20.1250.20:FF:000117">
    <property type="entry name" value="MFS hexose transporter"/>
    <property type="match status" value="1"/>
</dbReference>
<evidence type="ECO:0000256" key="1">
    <source>
        <dbReference type="ARBA" id="ARBA00004141"/>
    </source>
</evidence>
<dbReference type="GO" id="GO:0016020">
    <property type="term" value="C:membrane"/>
    <property type="evidence" value="ECO:0007669"/>
    <property type="project" value="UniProtKB-SubCell"/>
</dbReference>
<dbReference type="NCBIfam" id="TIGR00879">
    <property type="entry name" value="SP"/>
    <property type="match status" value="1"/>
</dbReference>
<keyword evidence="6 8" id="KW-0472">Membrane</keyword>
<dbReference type="InterPro" id="IPR036259">
    <property type="entry name" value="MFS_trans_sf"/>
</dbReference>
<dbReference type="InterPro" id="IPR050360">
    <property type="entry name" value="MFS_Sugar_Transporters"/>
</dbReference>
<evidence type="ECO:0000256" key="4">
    <source>
        <dbReference type="ARBA" id="ARBA00022692"/>
    </source>
</evidence>
<evidence type="ECO:0000256" key="8">
    <source>
        <dbReference type="SAM" id="Phobius"/>
    </source>
</evidence>
<evidence type="ECO:0000259" key="9">
    <source>
        <dbReference type="PROSITE" id="PS50850"/>
    </source>
</evidence>
<evidence type="ECO:0000313" key="11">
    <source>
        <dbReference type="Proteomes" id="UP001201262"/>
    </source>
</evidence>
<protein>
    <submittedName>
        <fullName evidence="10">General substrate transporter</fullName>
    </submittedName>
</protein>
<evidence type="ECO:0000256" key="3">
    <source>
        <dbReference type="ARBA" id="ARBA00022448"/>
    </source>
</evidence>
<dbReference type="GO" id="GO:0005351">
    <property type="term" value="F:carbohydrate:proton symporter activity"/>
    <property type="evidence" value="ECO:0007669"/>
    <property type="project" value="TreeGrafter"/>
</dbReference>
<keyword evidence="4 8" id="KW-0812">Transmembrane</keyword>
<dbReference type="EMBL" id="JAJTJA010000014">
    <property type="protein sequence ID" value="KAH8690337.1"/>
    <property type="molecule type" value="Genomic_DNA"/>
</dbReference>
<accession>A0AAD4KHA9</accession>
<keyword evidence="5 8" id="KW-1133">Transmembrane helix</keyword>